<dbReference type="AlphaFoldDB" id="A0ABD5Y4J2"/>
<sequence length="118" mass="12821">MAGTQLDLDTIVDLCRDEDRRIVLAVLVERQRAVTLDGLARAIVEHSDDISSDASAETVARMKTSLYHCHVPKLADAGLVTFDTDRKLVEPEDGFEQIEPHLGSVLGDGTEAPAPVKL</sequence>
<dbReference type="InterPro" id="IPR055768">
    <property type="entry name" value="DUF7344"/>
</dbReference>
<organism evidence="2 3">
    <name type="scientific">Halosimplex aquaticum</name>
    <dbReference type="NCBI Taxonomy" id="3026162"/>
    <lineage>
        <taxon>Archaea</taxon>
        <taxon>Methanobacteriati</taxon>
        <taxon>Methanobacteriota</taxon>
        <taxon>Stenosarchaea group</taxon>
        <taxon>Halobacteria</taxon>
        <taxon>Halobacteriales</taxon>
        <taxon>Haloarculaceae</taxon>
        <taxon>Halosimplex</taxon>
    </lineage>
</organism>
<dbReference type="GeneID" id="78822595"/>
<proteinExistence type="predicted"/>
<comment type="caution">
    <text evidence="2">The sequence shown here is derived from an EMBL/GenBank/DDBJ whole genome shotgun (WGS) entry which is preliminary data.</text>
</comment>
<evidence type="ECO:0000313" key="2">
    <source>
        <dbReference type="EMBL" id="MFC7142260.1"/>
    </source>
</evidence>
<dbReference type="Proteomes" id="UP001596432">
    <property type="component" value="Unassembled WGS sequence"/>
</dbReference>
<keyword evidence="3" id="KW-1185">Reference proteome</keyword>
<reference evidence="2 3" key="1">
    <citation type="journal article" date="2019" name="Int. J. Syst. Evol. Microbiol.">
        <title>The Global Catalogue of Microorganisms (GCM) 10K type strain sequencing project: providing services to taxonomists for standard genome sequencing and annotation.</title>
        <authorList>
            <consortium name="The Broad Institute Genomics Platform"/>
            <consortium name="The Broad Institute Genome Sequencing Center for Infectious Disease"/>
            <person name="Wu L."/>
            <person name="Ma J."/>
        </authorList>
    </citation>
    <scope>NUCLEOTIDE SEQUENCE [LARGE SCALE GENOMIC DNA]</scope>
    <source>
        <strain evidence="2 3">XZYJT29</strain>
    </source>
</reference>
<gene>
    <name evidence="2" type="ORF">ACFQMA_20775</name>
</gene>
<evidence type="ECO:0000259" key="1">
    <source>
        <dbReference type="Pfam" id="PF24035"/>
    </source>
</evidence>
<name>A0ABD5Y4J2_9EURY</name>
<dbReference type="RefSeq" id="WP_274323329.1">
    <property type="nucleotide sequence ID" value="NZ_CP118158.1"/>
</dbReference>
<evidence type="ECO:0000313" key="3">
    <source>
        <dbReference type="Proteomes" id="UP001596432"/>
    </source>
</evidence>
<accession>A0ABD5Y4J2</accession>
<dbReference type="EMBL" id="JBHTAS010000001">
    <property type="protein sequence ID" value="MFC7142260.1"/>
    <property type="molecule type" value="Genomic_DNA"/>
</dbReference>
<protein>
    <recommendedName>
        <fullName evidence="1">DUF7344 domain-containing protein</fullName>
    </recommendedName>
</protein>
<dbReference type="Pfam" id="PF24035">
    <property type="entry name" value="DUF7344"/>
    <property type="match status" value="1"/>
</dbReference>
<feature type="domain" description="DUF7344" evidence="1">
    <location>
        <begin position="13"/>
        <end position="90"/>
    </location>
</feature>